<name>A0AAN9SRW0_PSOTE</name>
<proteinExistence type="predicted"/>
<dbReference type="EMBL" id="JAYMYS010000003">
    <property type="protein sequence ID" value="KAK7399514.1"/>
    <property type="molecule type" value="Genomic_DNA"/>
</dbReference>
<organism evidence="2 3">
    <name type="scientific">Psophocarpus tetragonolobus</name>
    <name type="common">Winged bean</name>
    <name type="synonym">Dolichos tetragonolobus</name>
    <dbReference type="NCBI Taxonomy" id="3891"/>
    <lineage>
        <taxon>Eukaryota</taxon>
        <taxon>Viridiplantae</taxon>
        <taxon>Streptophyta</taxon>
        <taxon>Embryophyta</taxon>
        <taxon>Tracheophyta</taxon>
        <taxon>Spermatophyta</taxon>
        <taxon>Magnoliopsida</taxon>
        <taxon>eudicotyledons</taxon>
        <taxon>Gunneridae</taxon>
        <taxon>Pentapetalae</taxon>
        <taxon>rosids</taxon>
        <taxon>fabids</taxon>
        <taxon>Fabales</taxon>
        <taxon>Fabaceae</taxon>
        <taxon>Papilionoideae</taxon>
        <taxon>50 kb inversion clade</taxon>
        <taxon>NPAAA clade</taxon>
        <taxon>indigoferoid/millettioid clade</taxon>
        <taxon>Phaseoleae</taxon>
        <taxon>Psophocarpus</taxon>
    </lineage>
</organism>
<evidence type="ECO:0000256" key="1">
    <source>
        <dbReference type="SAM" id="MobiDB-lite"/>
    </source>
</evidence>
<keyword evidence="3" id="KW-1185">Reference proteome</keyword>
<gene>
    <name evidence="2" type="ORF">VNO78_10699</name>
</gene>
<evidence type="ECO:0000313" key="2">
    <source>
        <dbReference type="EMBL" id="KAK7399514.1"/>
    </source>
</evidence>
<comment type="caution">
    <text evidence="2">The sequence shown here is derived from an EMBL/GenBank/DDBJ whole genome shotgun (WGS) entry which is preliminary data.</text>
</comment>
<accession>A0AAN9SRW0</accession>
<protein>
    <submittedName>
        <fullName evidence="2">Uncharacterized protein</fullName>
    </submittedName>
</protein>
<feature type="region of interest" description="Disordered" evidence="1">
    <location>
        <begin position="1"/>
        <end position="21"/>
    </location>
</feature>
<reference evidence="2 3" key="1">
    <citation type="submission" date="2024-01" db="EMBL/GenBank/DDBJ databases">
        <title>The genomes of 5 underutilized Papilionoideae crops provide insights into root nodulation and disease resistanc.</title>
        <authorList>
            <person name="Jiang F."/>
        </authorList>
    </citation>
    <scope>NUCLEOTIDE SEQUENCE [LARGE SCALE GENOMIC DNA]</scope>
    <source>
        <strain evidence="2">DUOXIRENSHENG_FW03</strain>
        <tissue evidence="2">Leaves</tissue>
    </source>
</reference>
<dbReference type="Proteomes" id="UP001386955">
    <property type="component" value="Unassembled WGS sequence"/>
</dbReference>
<evidence type="ECO:0000313" key="3">
    <source>
        <dbReference type="Proteomes" id="UP001386955"/>
    </source>
</evidence>
<sequence>MPLNSKAIAAPDTANDVPNTSPLVAKKPLFLDAPLGSHSRNATTSNTYKTRNAPQSLVNHIAQHLKDKVSSKEGCC</sequence>
<dbReference type="AlphaFoldDB" id="A0AAN9SRW0"/>